<accession>X1T732</accession>
<protein>
    <recommendedName>
        <fullName evidence="2">CARDB domain-containing protein</fullName>
    </recommendedName>
</protein>
<organism evidence="1">
    <name type="scientific">marine sediment metagenome</name>
    <dbReference type="NCBI Taxonomy" id="412755"/>
    <lineage>
        <taxon>unclassified sequences</taxon>
        <taxon>metagenomes</taxon>
        <taxon>ecological metagenomes</taxon>
    </lineage>
</organism>
<feature type="non-terminal residue" evidence="1">
    <location>
        <position position="1"/>
    </location>
</feature>
<evidence type="ECO:0000313" key="1">
    <source>
        <dbReference type="EMBL" id="GAI87191.1"/>
    </source>
</evidence>
<gene>
    <name evidence="1" type="ORF">S12H4_17851</name>
</gene>
<comment type="caution">
    <text evidence="1">The sequence shown here is derived from an EMBL/GenBank/DDBJ whole genome shotgun (WGS) entry which is preliminary data.</text>
</comment>
<proteinExistence type="predicted"/>
<evidence type="ECO:0008006" key="2">
    <source>
        <dbReference type="Google" id="ProtNLM"/>
    </source>
</evidence>
<reference evidence="1" key="1">
    <citation type="journal article" date="2014" name="Front. Microbiol.">
        <title>High frequency of phylogenetically diverse reductive dehalogenase-homologous genes in deep subseafloor sedimentary metagenomes.</title>
        <authorList>
            <person name="Kawai M."/>
            <person name="Futagami T."/>
            <person name="Toyoda A."/>
            <person name="Takaki Y."/>
            <person name="Nishi S."/>
            <person name="Hori S."/>
            <person name="Arai W."/>
            <person name="Tsubouchi T."/>
            <person name="Morono Y."/>
            <person name="Uchiyama I."/>
            <person name="Ito T."/>
            <person name="Fujiyama A."/>
            <person name="Inagaki F."/>
            <person name="Takami H."/>
        </authorList>
    </citation>
    <scope>NUCLEOTIDE SEQUENCE</scope>
    <source>
        <strain evidence="1">Expedition CK06-06</strain>
    </source>
</reference>
<dbReference type="EMBL" id="BARW01008763">
    <property type="protein sequence ID" value="GAI87191.1"/>
    <property type="molecule type" value="Genomic_DNA"/>
</dbReference>
<sequence>EAGSYTVKLGGDFMAEQVVTLEPGESRAISFEVTPTVAKSYSVTVDGLSGTFKATTVPVADIRVENLEISPSEVNVGEPVTISVRAKNYGSAVGSKKIVCTVS</sequence>
<dbReference type="AlphaFoldDB" id="X1T732"/>
<name>X1T732_9ZZZZ</name>